<name>A0ABD2AK53_VESSQ</name>
<proteinExistence type="predicted"/>
<sequence>MSKRTVENFTVLCYSANSMLGYDTNEKLLQSVAYFFSEYINGFLALLFWKTSAFSDQSI</sequence>
<gene>
    <name evidence="1" type="ORF">V1478_010273</name>
</gene>
<reference evidence="1 2" key="1">
    <citation type="journal article" date="2024" name="Ann. Entomol. Soc. Am.">
        <title>Genomic analyses of the southern and eastern yellowjacket wasps (Hymenoptera: Vespidae) reveal evolutionary signatures of social life.</title>
        <authorList>
            <person name="Catto M.A."/>
            <person name="Caine P.B."/>
            <person name="Orr S.E."/>
            <person name="Hunt B.G."/>
            <person name="Goodisman M.A.D."/>
        </authorList>
    </citation>
    <scope>NUCLEOTIDE SEQUENCE [LARGE SCALE GENOMIC DNA]</scope>
    <source>
        <strain evidence="1">233</strain>
        <tissue evidence="1">Head and thorax</tissue>
    </source>
</reference>
<organism evidence="1 2">
    <name type="scientific">Vespula squamosa</name>
    <name type="common">Southern yellow jacket</name>
    <name type="synonym">Wasp</name>
    <dbReference type="NCBI Taxonomy" id="30214"/>
    <lineage>
        <taxon>Eukaryota</taxon>
        <taxon>Metazoa</taxon>
        <taxon>Ecdysozoa</taxon>
        <taxon>Arthropoda</taxon>
        <taxon>Hexapoda</taxon>
        <taxon>Insecta</taxon>
        <taxon>Pterygota</taxon>
        <taxon>Neoptera</taxon>
        <taxon>Endopterygota</taxon>
        <taxon>Hymenoptera</taxon>
        <taxon>Apocrita</taxon>
        <taxon>Aculeata</taxon>
        <taxon>Vespoidea</taxon>
        <taxon>Vespidae</taxon>
        <taxon>Vespinae</taxon>
        <taxon>Vespula</taxon>
    </lineage>
</organism>
<evidence type="ECO:0000313" key="2">
    <source>
        <dbReference type="Proteomes" id="UP001607302"/>
    </source>
</evidence>
<accession>A0ABD2AK53</accession>
<dbReference type="Proteomes" id="UP001607302">
    <property type="component" value="Unassembled WGS sequence"/>
</dbReference>
<comment type="caution">
    <text evidence="1">The sequence shown here is derived from an EMBL/GenBank/DDBJ whole genome shotgun (WGS) entry which is preliminary data.</text>
</comment>
<protein>
    <submittedName>
        <fullName evidence="1">Uncharacterized protein</fullName>
    </submittedName>
</protein>
<dbReference type="AlphaFoldDB" id="A0ABD2AK53"/>
<dbReference type="EMBL" id="JAUDFV010000146">
    <property type="protein sequence ID" value="KAL2720697.1"/>
    <property type="molecule type" value="Genomic_DNA"/>
</dbReference>
<evidence type="ECO:0000313" key="1">
    <source>
        <dbReference type="EMBL" id="KAL2720697.1"/>
    </source>
</evidence>
<keyword evidence="2" id="KW-1185">Reference proteome</keyword>